<dbReference type="GO" id="GO:0003677">
    <property type="term" value="F:DNA binding"/>
    <property type="evidence" value="ECO:0007669"/>
    <property type="project" value="UniProtKB-KW"/>
</dbReference>
<protein>
    <recommendedName>
        <fullName evidence="5">Helix-hairpin-helix DNA-binding motif class 1 domain-containing protein</fullName>
    </recommendedName>
</protein>
<accession>A0A381NT86</accession>
<reference evidence="6" key="1">
    <citation type="submission" date="2018-05" db="EMBL/GenBank/DDBJ databases">
        <authorList>
            <person name="Lanie J.A."/>
            <person name="Ng W.-L."/>
            <person name="Kazmierczak K.M."/>
            <person name="Andrzejewski T.M."/>
            <person name="Davidsen T.M."/>
            <person name="Wayne K.J."/>
            <person name="Tettelin H."/>
            <person name="Glass J.I."/>
            <person name="Rusch D."/>
            <person name="Podicherti R."/>
            <person name="Tsui H.-C.T."/>
            <person name="Winkler M.E."/>
        </authorList>
    </citation>
    <scope>NUCLEOTIDE SEQUENCE</scope>
</reference>
<dbReference type="HAMAP" id="MF_00031">
    <property type="entry name" value="DNA_HJ_migration_RuvA"/>
    <property type="match status" value="1"/>
</dbReference>
<dbReference type="AlphaFoldDB" id="A0A381NT86"/>
<dbReference type="Pfam" id="PF14520">
    <property type="entry name" value="HHH_5"/>
    <property type="match status" value="1"/>
</dbReference>
<organism evidence="6">
    <name type="scientific">marine metagenome</name>
    <dbReference type="NCBI Taxonomy" id="408172"/>
    <lineage>
        <taxon>unclassified sequences</taxon>
        <taxon>metagenomes</taxon>
        <taxon>ecological metagenomes</taxon>
    </lineage>
</organism>
<dbReference type="SUPFAM" id="SSF47781">
    <property type="entry name" value="RuvA domain 2-like"/>
    <property type="match status" value="1"/>
</dbReference>
<sequence>MKISLRTYSEIKEHSVVNLFTHLQVKEDSHTLFGFYDKSERTTFLSLLSISGVGPSTAIMILSSLSSSELNSAIISSDVLTIKSVKGIGLKTAERIILELKDKILKNLNQKNPNNFLVERDNTIKNEALSALSSLGISKNVVNNHIDRVLDNNNNISLEDLIREVLKRS</sequence>
<keyword evidence="4" id="KW-0234">DNA repair</keyword>
<dbReference type="SMART" id="SM00278">
    <property type="entry name" value="HhH1"/>
    <property type="match status" value="2"/>
</dbReference>
<dbReference type="EMBL" id="UINC01000577">
    <property type="protein sequence ID" value="SUZ57760.1"/>
    <property type="molecule type" value="Genomic_DNA"/>
</dbReference>
<evidence type="ECO:0000313" key="6">
    <source>
        <dbReference type="EMBL" id="SUZ57760.1"/>
    </source>
</evidence>
<dbReference type="Pfam" id="PF07499">
    <property type="entry name" value="RuvA_C"/>
    <property type="match status" value="1"/>
</dbReference>
<dbReference type="InterPro" id="IPR012340">
    <property type="entry name" value="NA-bd_OB-fold"/>
</dbReference>
<dbReference type="GO" id="GO:0009378">
    <property type="term" value="F:four-way junction helicase activity"/>
    <property type="evidence" value="ECO:0007669"/>
    <property type="project" value="InterPro"/>
</dbReference>
<name>A0A381NT86_9ZZZZ</name>
<proteinExistence type="inferred from homology"/>
<evidence type="ECO:0000256" key="4">
    <source>
        <dbReference type="ARBA" id="ARBA00023204"/>
    </source>
</evidence>
<evidence type="ECO:0000259" key="5">
    <source>
        <dbReference type="SMART" id="SM00278"/>
    </source>
</evidence>
<dbReference type="GO" id="GO:0005524">
    <property type="term" value="F:ATP binding"/>
    <property type="evidence" value="ECO:0007669"/>
    <property type="project" value="InterPro"/>
</dbReference>
<dbReference type="Pfam" id="PF01330">
    <property type="entry name" value="RuvA_N"/>
    <property type="match status" value="1"/>
</dbReference>
<evidence type="ECO:0000256" key="2">
    <source>
        <dbReference type="ARBA" id="ARBA00022763"/>
    </source>
</evidence>
<dbReference type="CDD" id="cd14332">
    <property type="entry name" value="UBA_RuvA_C"/>
    <property type="match status" value="1"/>
</dbReference>
<keyword evidence="3" id="KW-0238">DNA-binding</keyword>
<dbReference type="InterPro" id="IPR036267">
    <property type="entry name" value="RuvA_C_sf"/>
</dbReference>
<dbReference type="GO" id="GO:0006310">
    <property type="term" value="P:DNA recombination"/>
    <property type="evidence" value="ECO:0007669"/>
    <property type="project" value="InterPro"/>
</dbReference>
<keyword evidence="2" id="KW-0227">DNA damage</keyword>
<dbReference type="Gene3D" id="1.10.150.20">
    <property type="entry name" value="5' to 3' exonuclease, C-terminal subdomain"/>
    <property type="match status" value="1"/>
</dbReference>
<feature type="domain" description="Helix-hairpin-helix DNA-binding motif class 1" evidence="5">
    <location>
        <begin position="80"/>
        <end position="99"/>
    </location>
</feature>
<dbReference type="InterPro" id="IPR000085">
    <property type="entry name" value="RuvA"/>
</dbReference>
<dbReference type="GO" id="GO:0009379">
    <property type="term" value="C:Holliday junction helicase complex"/>
    <property type="evidence" value="ECO:0007669"/>
    <property type="project" value="InterPro"/>
</dbReference>
<evidence type="ECO:0000256" key="3">
    <source>
        <dbReference type="ARBA" id="ARBA00023125"/>
    </source>
</evidence>
<dbReference type="InterPro" id="IPR013849">
    <property type="entry name" value="DNA_helicase_Holl-junc_RuvA_I"/>
</dbReference>
<dbReference type="InterPro" id="IPR011114">
    <property type="entry name" value="RuvA_C"/>
</dbReference>
<dbReference type="NCBIfam" id="TIGR00084">
    <property type="entry name" value="ruvA"/>
    <property type="match status" value="1"/>
</dbReference>
<feature type="domain" description="Helix-hairpin-helix DNA-binding motif class 1" evidence="5">
    <location>
        <begin position="45"/>
        <end position="64"/>
    </location>
</feature>
<dbReference type="InterPro" id="IPR010994">
    <property type="entry name" value="RuvA_2-like"/>
</dbReference>
<gene>
    <name evidence="6" type="ORF">METZ01_LOCUS10614</name>
</gene>
<dbReference type="InterPro" id="IPR003583">
    <property type="entry name" value="Hlx-hairpin-Hlx_DNA-bd_motif"/>
</dbReference>
<dbReference type="Gene3D" id="2.40.50.140">
    <property type="entry name" value="Nucleic acid-binding proteins"/>
    <property type="match status" value="1"/>
</dbReference>
<dbReference type="SUPFAM" id="SSF46929">
    <property type="entry name" value="DNA helicase RuvA subunit, C-terminal domain"/>
    <property type="match status" value="1"/>
</dbReference>
<evidence type="ECO:0000256" key="1">
    <source>
        <dbReference type="ARBA" id="ARBA00022490"/>
    </source>
</evidence>
<dbReference type="Gene3D" id="1.10.8.10">
    <property type="entry name" value="DNA helicase RuvA subunit, C-terminal domain"/>
    <property type="match status" value="1"/>
</dbReference>
<dbReference type="GO" id="GO:0006281">
    <property type="term" value="P:DNA repair"/>
    <property type="evidence" value="ECO:0007669"/>
    <property type="project" value="UniProtKB-KW"/>
</dbReference>
<keyword evidence="1" id="KW-0963">Cytoplasm</keyword>